<dbReference type="AlphaFoldDB" id="A0A2M3ZNY5"/>
<accession>A0A2M3ZNY5</accession>
<evidence type="ECO:0000256" key="1">
    <source>
        <dbReference type="SAM" id="SignalP"/>
    </source>
</evidence>
<protein>
    <submittedName>
        <fullName evidence="2">Putative secreted peptide</fullName>
    </submittedName>
</protein>
<feature type="chain" id="PRO_5014811454" evidence="1">
    <location>
        <begin position="18"/>
        <end position="70"/>
    </location>
</feature>
<keyword evidence="1" id="KW-0732">Signal</keyword>
<proteinExistence type="predicted"/>
<organism evidence="2">
    <name type="scientific">Anopheles braziliensis</name>
    <dbReference type="NCBI Taxonomy" id="58242"/>
    <lineage>
        <taxon>Eukaryota</taxon>
        <taxon>Metazoa</taxon>
        <taxon>Ecdysozoa</taxon>
        <taxon>Arthropoda</taxon>
        <taxon>Hexapoda</taxon>
        <taxon>Insecta</taxon>
        <taxon>Pterygota</taxon>
        <taxon>Neoptera</taxon>
        <taxon>Endopterygota</taxon>
        <taxon>Diptera</taxon>
        <taxon>Nematocera</taxon>
        <taxon>Culicoidea</taxon>
        <taxon>Culicidae</taxon>
        <taxon>Anophelinae</taxon>
        <taxon>Anopheles</taxon>
    </lineage>
</organism>
<sequence length="70" mass="8653">MMMMMMMMICWTRTVESMRMMRWINTLISWIMWTKQLMLSSVDRTKMVRESGYRPIMQKLEHCIRIARVT</sequence>
<evidence type="ECO:0000313" key="2">
    <source>
        <dbReference type="EMBL" id="MBW30215.1"/>
    </source>
</evidence>
<dbReference type="EMBL" id="GGFM01009464">
    <property type="protein sequence ID" value="MBW30215.1"/>
    <property type="molecule type" value="Transcribed_RNA"/>
</dbReference>
<feature type="signal peptide" evidence="1">
    <location>
        <begin position="1"/>
        <end position="17"/>
    </location>
</feature>
<name>A0A2M3ZNY5_9DIPT</name>
<reference evidence="2" key="1">
    <citation type="submission" date="2018-01" db="EMBL/GenBank/DDBJ databases">
        <title>An insight into the sialome of Amazonian anophelines.</title>
        <authorList>
            <person name="Ribeiro J.M."/>
            <person name="Scarpassa V."/>
            <person name="Calvo E."/>
        </authorList>
    </citation>
    <scope>NUCLEOTIDE SEQUENCE</scope>
    <source>
        <tissue evidence="2">Salivary glands</tissue>
    </source>
</reference>